<sequence>MAANPNHCLRRLASALSHGPRPPTPPLSLLFPRLALSSSGPSTGPPPPPPDAVRKGEGEEAAEARAAEADAEAGKEEEHEADGGAHVNKATGEVGGPRGPEPTRYGDWERAGRCSDF</sequence>
<name>B6SX86_MAIZE</name>
<feature type="region of interest" description="Disordered" evidence="3">
    <location>
        <begin position="14"/>
        <end position="117"/>
    </location>
</feature>
<reference evidence="4" key="1">
    <citation type="journal article" date="2009" name="Plant Mol. Biol.">
        <title>Insights into corn genes derived from large-scale cDNA sequencing.</title>
        <authorList>
            <person name="Alexandrov N.N."/>
            <person name="Brover V.V."/>
            <person name="Freidin S."/>
            <person name="Troukhan M.E."/>
            <person name="Tatarinova T.V."/>
            <person name="Zhang H."/>
            <person name="Swaller T.J."/>
            <person name="Lu Y.P."/>
            <person name="Bouck J."/>
            <person name="Flavell R.B."/>
            <person name="Feldmann K.A."/>
        </authorList>
    </citation>
    <scope>NUCLEOTIDE SEQUENCE</scope>
</reference>
<feature type="compositionally biased region" description="Basic and acidic residues" evidence="3">
    <location>
        <begin position="104"/>
        <end position="117"/>
    </location>
</feature>
<organism evidence="4">
    <name type="scientific">Zea mays</name>
    <name type="common">Maize</name>
    <dbReference type="NCBI Taxonomy" id="4577"/>
    <lineage>
        <taxon>Eukaryota</taxon>
        <taxon>Viridiplantae</taxon>
        <taxon>Streptophyta</taxon>
        <taxon>Embryophyta</taxon>
        <taxon>Tracheophyta</taxon>
        <taxon>Spermatophyta</taxon>
        <taxon>Magnoliopsida</taxon>
        <taxon>Liliopsida</taxon>
        <taxon>Poales</taxon>
        <taxon>Poaceae</taxon>
        <taxon>PACMAD clade</taxon>
        <taxon>Panicoideae</taxon>
        <taxon>Andropogonodae</taxon>
        <taxon>Andropogoneae</taxon>
        <taxon>Tripsacinae</taxon>
        <taxon>Zea</taxon>
    </lineage>
</organism>
<feature type="compositionally biased region" description="Basic and acidic residues" evidence="3">
    <location>
        <begin position="52"/>
        <end position="83"/>
    </location>
</feature>
<proteinExistence type="evidence at transcript level"/>
<comment type="similarity">
    <text evidence="1">Belongs to the SDHAF4 family.</text>
</comment>
<evidence type="ECO:0000256" key="2">
    <source>
        <dbReference type="ARBA" id="ARBA00022170"/>
    </source>
</evidence>
<dbReference type="PANTHER" id="PTHR28524">
    <property type="entry name" value="SUCCINATE DEHYDROGENASE ASSEMBLY FACTOR 4, MITOCHONDRIAL"/>
    <property type="match status" value="1"/>
</dbReference>
<accession>B6SX86</accession>
<protein>
    <recommendedName>
        <fullName evidence="2">Succinate dehydrogenase assembly factor 4, mitochondrial</fullName>
    </recommendedName>
</protein>
<dbReference type="Pfam" id="PF07896">
    <property type="entry name" value="DUF1674"/>
    <property type="match status" value="1"/>
</dbReference>
<dbReference type="InterPro" id="IPR012875">
    <property type="entry name" value="SDHF4"/>
</dbReference>
<dbReference type="PANTHER" id="PTHR28524:SF3">
    <property type="entry name" value="SUCCINATE DEHYDROGENASE ASSEMBLY FACTOR 4, MITOCHONDRIAL"/>
    <property type="match status" value="1"/>
</dbReference>
<dbReference type="AlphaFoldDB" id="B6SX86"/>
<evidence type="ECO:0000256" key="1">
    <source>
        <dbReference type="ARBA" id="ARBA00005701"/>
    </source>
</evidence>
<dbReference type="ExpressionAtlas" id="B6SX86">
    <property type="expression patterns" value="baseline and differential"/>
</dbReference>
<evidence type="ECO:0000256" key="3">
    <source>
        <dbReference type="SAM" id="MobiDB-lite"/>
    </source>
</evidence>
<dbReference type="EMBL" id="EU957351">
    <property type="protein sequence ID" value="ACG29469.1"/>
    <property type="molecule type" value="mRNA"/>
</dbReference>
<evidence type="ECO:0000313" key="4">
    <source>
        <dbReference type="EMBL" id="ACG29469.1"/>
    </source>
</evidence>